<dbReference type="Pfam" id="PF17137">
    <property type="entry name" value="DUF5110"/>
    <property type="match status" value="1"/>
</dbReference>
<gene>
    <name evidence="6" type="ORF">C8E03_104223</name>
</gene>
<dbReference type="PANTHER" id="PTHR22762">
    <property type="entry name" value="ALPHA-GLUCOSIDASE"/>
    <property type="match status" value="1"/>
</dbReference>
<dbReference type="SUPFAM" id="SSF51445">
    <property type="entry name" value="(Trans)glycosidases"/>
    <property type="match status" value="1"/>
</dbReference>
<keyword evidence="2 6" id="KW-0378">Hydrolase</keyword>
<dbReference type="Pfam" id="PF01055">
    <property type="entry name" value="Glyco_hydro_31_2nd"/>
    <property type="match status" value="1"/>
</dbReference>
<reference evidence="6 7" key="1">
    <citation type="submission" date="2018-05" db="EMBL/GenBank/DDBJ databases">
        <title>Genomic Encyclopedia of Type Strains, Phase IV (KMG-IV): sequencing the most valuable type-strain genomes for metagenomic binning, comparative biology and taxonomic classification.</title>
        <authorList>
            <person name="Goeker M."/>
        </authorList>
    </citation>
    <scope>NUCLEOTIDE SEQUENCE [LARGE SCALE GENOMIC DNA]</scope>
    <source>
        <strain evidence="6 7">DSM 28816</strain>
    </source>
</reference>
<dbReference type="GO" id="GO:0090599">
    <property type="term" value="F:alpha-glucosidase activity"/>
    <property type="evidence" value="ECO:0007669"/>
    <property type="project" value="TreeGrafter"/>
</dbReference>
<dbReference type="Proteomes" id="UP000247523">
    <property type="component" value="Unassembled WGS sequence"/>
</dbReference>
<dbReference type="AlphaFoldDB" id="A0A318EMT0"/>
<feature type="domain" description="Glycoside hydrolase family 31 TIM barrel" evidence="3">
    <location>
        <begin position="193"/>
        <end position="497"/>
    </location>
</feature>
<evidence type="ECO:0000313" key="7">
    <source>
        <dbReference type="Proteomes" id="UP000247523"/>
    </source>
</evidence>
<evidence type="ECO:0000313" key="6">
    <source>
        <dbReference type="EMBL" id="PXV91215.1"/>
    </source>
</evidence>
<proteinExistence type="inferred from homology"/>
<evidence type="ECO:0000259" key="4">
    <source>
        <dbReference type="Pfam" id="PF17137"/>
    </source>
</evidence>
<comment type="caution">
    <text evidence="6">The sequence shown here is derived from an EMBL/GenBank/DDBJ whole genome shotgun (WGS) entry which is preliminary data.</text>
</comment>
<dbReference type="GO" id="GO:0005975">
    <property type="term" value="P:carbohydrate metabolic process"/>
    <property type="evidence" value="ECO:0007669"/>
    <property type="project" value="InterPro"/>
</dbReference>
<dbReference type="Gene3D" id="2.60.40.1180">
    <property type="entry name" value="Golgi alpha-mannosidase II"/>
    <property type="match status" value="2"/>
</dbReference>
<dbReference type="Pfam" id="PF21365">
    <property type="entry name" value="Glyco_hydro_31_3rd"/>
    <property type="match status" value="1"/>
</dbReference>
<dbReference type="Gene3D" id="3.20.20.80">
    <property type="entry name" value="Glycosidases"/>
    <property type="match status" value="1"/>
</dbReference>
<evidence type="ECO:0000256" key="2">
    <source>
        <dbReference type="RuleBase" id="RU361185"/>
    </source>
</evidence>
<organism evidence="6 7">
    <name type="scientific">Lachnotalea glycerini</name>
    <dbReference type="NCBI Taxonomy" id="1763509"/>
    <lineage>
        <taxon>Bacteria</taxon>
        <taxon>Bacillati</taxon>
        <taxon>Bacillota</taxon>
        <taxon>Clostridia</taxon>
        <taxon>Lachnospirales</taxon>
        <taxon>Lachnospiraceae</taxon>
        <taxon>Lachnotalea</taxon>
    </lineage>
</organism>
<sequence length="801" mass="93806">MKEIYHINTVSTSNVLNIVQGENYRFTILTERLIRMEYHERNEFVDLPSQTIWFRDFPKTEYETVQDADSITIRTKSLQLDYLKGDMFSKESLKIQIFPNKHLAAQCWHYGDLCQTLKGTIRTLDAVNGSTKLGEGVISREGFTMIEDSESYLINEEGELQQRPQNHIDCYFFGYGHSYQECIRDFYRLTQMPPLLPRYAFGNWWSRYHKYTQEEYRQLVTTFEKKKIPLSVVVIDMDWHITEVKPEYESGWTGYTWNKELFPNPEKLLRWLHDKKLRITLNVHPAQGVRPYEEQYEIIAKSLGYDVNKKQTVDFDAADSKFLEAYFKYLHYPLEKEGVDFWWIDWQQGETTKLPGLDPLWVLNHYHFLDHSKGKERPLILSRFAGIGSHRYPVGFSGDSIISWDSLDFQPYFTATASNVGYCWWSHDIGGHMMGKYNEELQIRWLQFGVFSPILRLHSSAGAFNHKEPWNYSVETEKIMSQYMKLRHSLIPYLYSMNYRTHTCAIPLIIPMYYEYPEETAAYHSPNEYFFGSELIVLPITSVVSEEIKVAKVSFWLPEDLYIDFFTGVIYQGKRRMNLYRDKMSIPVLMKAGAIVPLAVEGERVNDTSNPKSIEICVAAGAAGEFMLYEDDGVSMDYGQGHFVITKLILDYKKEGEFIIQKPKGDINLLPKDRKYQIRMKGFKNPGKILMICNMKQQELNYQYDSIQNEIRIKEIPFVMEQIKIKFTTGMQLAQNHVKELCFQILDRAEIDFYFKEIIYDWVQQDSAKSVLSSMQTLSVNADLYGAISEVLLAQENEPAD</sequence>
<keyword evidence="2" id="KW-0326">Glycosidase</keyword>
<dbReference type="PANTHER" id="PTHR22762:SF89">
    <property type="entry name" value="ALPHA-XYLOSIDASE"/>
    <property type="match status" value="1"/>
</dbReference>
<protein>
    <submittedName>
        <fullName evidence="6">Alpha-glucosidase (Family GH31 glycosyl hydrolase)</fullName>
    </submittedName>
</protein>
<accession>A0A318EMT0</accession>
<dbReference type="RefSeq" id="WP_110291052.1">
    <property type="nucleotide sequence ID" value="NZ_QICS01000004.1"/>
</dbReference>
<comment type="similarity">
    <text evidence="1 2">Belongs to the glycosyl hydrolase 31 family.</text>
</comment>
<dbReference type="GO" id="GO:0006491">
    <property type="term" value="P:N-glycan processing"/>
    <property type="evidence" value="ECO:0007669"/>
    <property type="project" value="TreeGrafter"/>
</dbReference>
<dbReference type="InterPro" id="IPR017853">
    <property type="entry name" value="GH"/>
</dbReference>
<evidence type="ECO:0000256" key="1">
    <source>
        <dbReference type="ARBA" id="ARBA00007806"/>
    </source>
</evidence>
<dbReference type="EMBL" id="QICS01000004">
    <property type="protein sequence ID" value="PXV91215.1"/>
    <property type="molecule type" value="Genomic_DNA"/>
</dbReference>
<dbReference type="SUPFAM" id="SSF51011">
    <property type="entry name" value="Glycosyl hydrolase domain"/>
    <property type="match status" value="1"/>
</dbReference>
<dbReference type="InterPro" id="IPR048395">
    <property type="entry name" value="Glyco_hydro_31_C"/>
</dbReference>
<feature type="domain" description="DUF5110" evidence="4">
    <location>
        <begin position="615"/>
        <end position="681"/>
    </location>
</feature>
<dbReference type="CDD" id="cd06595">
    <property type="entry name" value="GH31_u1"/>
    <property type="match status" value="1"/>
</dbReference>
<evidence type="ECO:0000259" key="3">
    <source>
        <dbReference type="Pfam" id="PF01055"/>
    </source>
</evidence>
<dbReference type="InterPro" id="IPR013780">
    <property type="entry name" value="Glyco_hydro_b"/>
</dbReference>
<evidence type="ECO:0000259" key="5">
    <source>
        <dbReference type="Pfam" id="PF21365"/>
    </source>
</evidence>
<dbReference type="InterPro" id="IPR033403">
    <property type="entry name" value="DUF5110"/>
</dbReference>
<dbReference type="InterPro" id="IPR000322">
    <property type="entry name" value="Glyco_hydro_31_TIM"/>
</dbReference>
<name>A0A318EMT0_9FIRM</name>
<feature type="domain" description="Glycosyl hydrolase family 31 C-terminal" evidence="5">
    <location>
        <begin position="506"/>
        <end position="596"/>
    </location>
</feature>